<dbReference type="Proteomes" id="UP000825729">
    <property type="component" value="Unassembled WGS sequence"/>
</dbReference>
<protein>
    <submittedName>
        <fullName evidence="1">Uncharacterized protein</fullName>
    </submittedName>
</protein>
<reference evidence="1 2" key="1">
    <citation type="submission" date="2021-07" db="EMBL/GenBank/DDBJ databases">
        <title>The Aristolochia fimbriata genome: insights into angiosperm evolution, floral development and chemical biosynthesis.</title>
        <authorList>
            <person name="Jiao Y."/>
        </authorList>
    </citation>
    <scope>NUCLEOTIDE SEQUENCE [LARGE SCALE GENOMIC DNA]</scope>
    <source>
        <strain evidence="1">IBCAS-2021</strain>
        <tissue evidence="1">Leaf</tissue>
    </source>
</reference>
<proteinExistence type="predicted"/>
<evidence type="ECO:0000313" key="2">
    <source>
        <dbReference type="Proteomes" id="UP000825729"/>
    </source>
</evidence>
<sequence length="97" mass="11097">MSRMLAANRTWFIVSSNRLTKRAPQRVTDNTTTGREIRAIRQSIRFNSLGQSWQVDSTKGGPRVTYKARPRFSTLLRLGKRDVADVGPKQRAIHDKN</sequence>
<gene>
    <name evidence="1" type="ORF">H6P81_006004</name>
</gene>
<dbReference type="AlphaFoldDB" id="A0AAV7EYA5"/>
<comment type="caution">
    <text evidence="1">The sequence shown here is derived from an EMBL/GenBank/DDBJ whole genome shotgun (WGS) entry which is preliminary data.</text>
</comment>
<accession>A0AAV7EYA5</accession>
<keyword evidence="2" id="KW-1185">Reference proteome</keyword>
<evidence type="ECO:0000313" key="1">
    <source>
        <dbReference type="EMBL" id="KAG9453100.1"/>
    </source>
</evidence>
<name>A0AAV7EYA5_ARIFI</name>
<dbReference type="EMBL" id="JAINDJ010000003">
    <property type="protein sequence ID" value="KAG9453100.1"/>
    <property type="molecule type" value="Genomic_DNA"/>
</dbReference>
<organism evidence="1 2">
    <name type="scientific">Aristolochia fimbriata</name>
    <name type="common">White veined hardy Dutchman's pipe vine</name>
    <dbReference type="NCBI Taxonomy" id="158543"/>
    <lineage>
        <taxon>Eukaryota</taxon>
        <taxon>Viridiplantae</taxon>
        <taxon>Streptophyta</taxon>
        <taxon>Embryophyta</taxon>
        <taxon>Tracheophyta</taxon>
        <taxon>Spermatophyta</taxon>
        <taxon>Magnoliopsida</taxon>
        <taxon>Magnoliidae</taxon>
        <taxon>Piperales</taxon>
        <taxon>Aristolochiaceae</taxon>
        <taxon>Aristolochia</taxon>
    </lineage>
</organism>